<organism evidence="7 8">
    <name type="scientific">Helicocarpus griseus UAMH5409</name>
    <dbReference type="NCBI Taxonomy" id="1447875"/>
    <lineage>
        <taxon>Eukaryota</taxon>
        <taxon>Fungi</taxon>
        <taxon>Dikarya</taxon>
        <taxon>Ascomycota</taxon>
        <taxon>Pezizomycotina</taxon>
        <taxon>Eurotiomycetes</taxon>
        <taxon>Eurotiomycetidae</taxon>
        <taxon>Onygenales</taxon>
        <taxon>Ajellomycetaceae</taxon>
        <taxon>Helicocarpus</taxon>
    </lineage>
</organism>
<keyword evidence="2" id="KW-0238">DNA-binding</keyword>
<evidence type="ECO:0000256" key="3">
    <source>
        <dbReference type="ARBA" id="ARBA00023163"/>
    </source>
</evidence>
<feature type="region of interest" description="Disordered" evidence="5">
    <location>
        <begin position="54"/>
        <end position="78"/>
    </location>
</feature>
<reference evidence="7 8" key="1">
    <citation type="submission" date="2017-10" db="EMBL/GenBank/DDBJ databases">
        <title>Comparative genomics in systemic dimorphic fungi from Ajellomycetaceae.</title>
        <authorList>
            <person name="Munoz J.F."/>
            <person name="Mcewen J.G."/>
            <person name="Clay O.K."/>
            <person name="Cuomo C.A."/>
        </authorList>
    </citation>
    <scope>NUCLEOTIDE SEQUENCE [LARGE SCALE GENOMIC DNA]</scope>
    <source>
        <strain evidence="7 8">UAMH5409</strain>
    </source>
</reference>
<dbReference type="Pfam" id="PF11951">
    <property type="entry name" value="Fungal_trans_2"/>
    <property type="match status" value="1"/>
</dbReference>
<keyword evidence="8" id="KW-1185">Reference proteome</keyword>
<keyword evidence="1" id="KW-0805">Transcription regulation</keyword>
<feature type="compositionally biased region" description="Low complexity" evidence="5">
    <location>
        <begin position="54"/>
        <end position="74"/>
    </location>
</feature>
<dbReference type="InterPro" id="IPR021858">
    <property type="entry name" value="Fun_TF"/>
</dbReference>
<dbReference type="CDD" id="cd00067">
    <property type="entry name" value="GAL4"/>
    <property type="match status" value="1"/>
</dbReference>
<dbReference type="GO" id="GO:0003677">
    <property type="term" value="F:DNA binding"/>
    <property type="evidence" value="ECO:0007669"/>
    <property type="project" value="UniProtKB-KW"/>
</dbReference>
<dbReference type="PANTHER" id="PTHR47784">
    <property type="entry name" value="STEROL UPTAKE CONTROL PROTEIN 2"/>
    <property type="match status" value="1"/>
</dbReference>
<sequence>MPTRRPHQKSRHGCVACKRRRIKCDELRPQCTSCRNRAVECQYISTGNLMWLTERSSPSSSCPTPDTTTGTQPTDATNESLDMFGRLFGNGASLSIPMPVPDPNLQDLELMMNWCNFGLRSFPIEPEYERVWKVVLPRESLAHPFLMHGILALSALDLARRRDDNAVDVHQRRYLSIALAHQSRALALFRPLLGNINPENCNAMFLLSTLMTVFAFGFPQTSDPVNIGGPIEDLHLVILLSRGMQQVLSTSMHWIKNGELSAIVELEDYVPHIPDDAKLALQELRRLNEDCGRNDPQHALEKDVYNDAIDLVQFILEKIHSGAKRANSAVMWAIKAPPRYLELMRQYKPMALVVLAHYCVILHHLRDIWWIEGWSVSVLRAVWSSLDDNWRQSLRWAIDVTGFTPQ</sequence>
<dbReference type="InterPro" id="IPR053157">
    <property type="entry name" value="Sterol_Uptake_Regulator"/>
</dbReference>
<proteinExistence type="predicted"/>
<dbReference type="PROSITE" id="PS50048">
    <property type="entry name" value="ZN2_CY6_FUNGAL_2"/>
    <property type="match status" value="1"/>
</dbReference>
<evidence type="ECO:0000256" key="1">
    <source>
        <dbReference type="ARBA" id="ARBA00023015"/>
    </source>
</evidence>
<feature type="domain" description="Zn(2)-C6 fungal-type" evidence="6">
    <location>
        <begin position="13"/>
        <end position="43"/>
    </location>
</feature>
<evidence type="ECO:0000256" key="4">
    <source>
        <dbReference type="ARBA" id="ARBA00023242"/>
    </source>
</evidence>
<dbReference type="PROSITE" id="PS00463">
    <property type="entry name" value="ZN2_CY6_FUNGAL_1"/>
    <property type="match status" value="1"/>
</dbReference>
<dbReference type="AlphaFoldDB" id="A0A2B7WNN2"/>
<dbReference type="Gene3D" id="4.10.240.10">
    <property type="entry name" value="Zn(2)-C6 fungal-type DNA-binding domain"/>
    <property type="match status" value="1"/>
</dbReference>
<dbReference type="InterPro" id="IPR001138">
    <property type="entry name" value="Zn2Cys6_DnaBD"/>
</dbReference>
<evidence type="ECO:0000259" key="6">
    <source>
        <dbReference type="PROSITE" id="PS50048"/>
    </source>
</evidence>
<dbReference type="EMBL" id="PDNB01000229">
    <property type="protein sequence ID" value="PGG98232.1"/>
    <property type="molecule type" value="Genomic_DNA"/>
</dbReference>
<dbReference type="GO" id="GO:0001228">
    <property type="term" value="F:DNA-binding transcription activator activity, RNA polymerase II-specific"/>
    <property type="evidence" value="ECO:0007669"/>
    <property type="project" value="TreeGrafter"/>
</dbReference>
<dbReference type="SMART" id="SM00066">
    <property type="entry name" value="GAL4"/>
    <property type="match status" value="1"/>
</dbReference>
<evidence type="ECO:0000256" key="5">
    <source>
        <dbReference type="SAM" id="MobiDB-lite"/>
    </source>
</evidence>
<comment type="caution">
    <text evidence="7">The sequence shown here is derived from an EMBL/GenBank/DDBJ whole genome shotgun (WGS) entry which is preliminary data.</text>
</comment>
<dbReference type="OrthoDB" id="4937900at2759"/>
<dbReference type="InterPro" id="IPR036864">
    <property type="entry name" value="Zn2-C6_fun-type_DNA-bd_sf"/>
</dbReference>
<dbReference type="SUPFAM" id="SSF57701">
    <property type="entry name" value="Zn2/Cys6 DNA-binding domain"/>
    <property type="match status" value="1"/>
</dbReference>
<evidence type="ECO:0000256" key="2">
    <source>
        <dbReference type="ARBA" id="ARBA00023125"/>
    </source>
</evidence>
<evidence type="ECO:0000313" key="7">
    <source>
        <dbReference type="EMBL" id="PGG98232.1"/>
    </source>
</evidence>
<protein>
    <recommendedName>
        <fullName evidence="6">Zn(2)-C6 fungal-type domain-containing protein</fullName>
    </recommendedName>
</protein>
<name>A0A2B7WNN2_9EURO</name>
<keyword evidence="4" id="KW-0539">Nucleus</keyword>
<dbReference type="GO" id="GO:0008270">
    <property type="term" value="F:zinc ion binding"/>
    <property type="evidence" value="ECO:0007669"/>
    <property type="project" value="InterPro"/>
</dbReference>
<evidence type="ECO:0000313" key="8">
    <source>
        <dbReference type="Proteomes" id="UP000223968"/>
    </source>
</evidence>
<dbReference type="Pfam" id="PF00172">
    <property type="entry name" value="Zn_clus"/>
    <property type="match status" value="1"/>
</dbReference>
<gene>
    <name evidence="7" type="ORF">AJ79_08941</name>
</gene>
<keyword evidence="3" id="KW-0804">Transcription</keyword>
<accession>A0A2B7WNN2</accession>
<dbReference type="PANTHER" id="PTHR47784:SF5">
    <property type="entry name" value="STEROL UPTAKE CONTROL PROTEIN 2"/>
    <property type="match status" value="1"/>
</dbReference>
<dbReference type="Proteomes" id="UP000223968">
    <property type="component" value="Unassembled WGS sequence"/>
</dbReference>